<feature type="transmembrane region" description="Helical" evidence="1">
    <location>
        <begin position="289"/>
        <end position="307"/>
    </location>
</feature>
<dbReference type="EMBL" id="LVHI01000019">
    <property type="protein sequence ID" value="OAK53484.1"/>
    <property type="molecule type" value="Genomic_DNA"/>
</dbReference>
<gene>
    <name evidence="2" type="ORF">A3K89_23265</name>
</gene>
<accession>A0A177YD73</accession>
<dbReference type="Proteomes" id="UP000077519">
    <property type="component" value="Unassembled WGS sequence"/>
</dbReference>
<keyword evidence="1" id="KW-0812">Transmembrane</keyword>
<feature type="transmembrane region" description="Helical" evidence="1">
    <location>
        <begin position="188"/>
        <end position="210"/>
    </location>
</feature>
<feature type="transmembrane region" description="Helical" evidence="1">
    <location>
        <begin position="454"/>
        <end position="478"/>
    </location>
</feature>
<sequence length="524" mass="53078">MTGTTQLVRLFLRRDRVVAPLWILAMGLVPLLYAVSFEGLYPTAADRQAFYQATLRTPAELALVSPIFGSDLGALVTWRAGLLLTLVPLAAILTVIRHTRAEEDAGRTELIGATAVGHHAGLAAALVVTIGMVVTTGLVGTVSLMATGFAVVGSIAFGAAIASVGTVFAGVGAVAAQIGVRARLARGYALTVLAVAFALRAVGDAGSGTLSWLSPIGWSAQLRPFADERWWVTTLSAGAAAVTIATAVALARARDVGSGLVADRLGPASAPASLTGVYSLAWRQHRGSLAAWTVGLGVFAAILGSAANSVGDQLGGSEAVADALAAFGGDSLVQSYVAAIISIIGIAAAAYAVSAVLRAHTEEEDAHAEWVVSASVGKVRWLASHLTFAMAGPALAMLVVGLAAGLTYGTGVGDVGSVLPGVLGAALSQLPAVWVLVGVAVVLFGALPAWSTAVWAVVAGVVLLGQVGEVIGLPQVILDISPFTHVPHLPGGHFSAVPLAWMVSFAVVAVAAGAALFRRRDLRG</sequence>
<feature type="transmembrane region" description="Helical" evidence="1">
    <location>
        <begin position="426"/>
        <end position="447"/>
    </location>
</feature>
<protein>
    <submittedName>
        <fullName evidence="2">ABC transporter permease</fullName>
    </submittedName>
</protein>
<feature type="transmembrane region" description="Helical" evidence="1">
    <location>
        <begin position="151"/>
        <end position="176"/>
    </location>
</feature>
<proteinExistence type="predicted"/>
<evidence type="ECO:0000313" key="3">
    <source>
        <dbReference type="Proteomes" id="UP000077519"/>
    </source>
</evidence>
<feature type="transmembrane region" description="Helical" evidence="1">
    <location>
        <begin position="21"/>
        <end position="41"/>
    </location>
</feature>
<feature type="transmembrane region" description="Helical" evidence="1">
    <location>
        <begin position="116"/>
        <end position="139"/>
    </location>
</feature>
<feature type="transmembrane region" description="Helical" evidence="1">
    <location>
        <begin position="386"/>
        <end position="406"/>
    </location>
</feature>
<keyword evidence="1" id="KW-0472">Membrane</keyword>
<evidence type="ECO:0000313" key="2">
    <source>
        <dbReference type="EMBL" id="OAK53484.1"/>
    </source>
</evidence>
<keyword evidence="3" id="KW-1185">Reference proteome</keyword>
<comment type="caution">
    <text evidence="2">The sequence shown here is derived from an EMBL/GenBank/DDBJ whole genome shotgun (WGS) entry which is preliminary data.</text>
</comment>
<dbReference type="RefSeq" id="WP_068427264.1">
    <property type="nucleotide sequence ID" value="NZ_LVHI01000019.1"/>
</dbReference>
<keyword evidence="1" id="KW-1133">Transmembrane helix</keyword>
<dbReference type="AlphaFoldDB" id="A0A177YD73"/>
<feature type="transmembrane region" description="Helical" evidence="1">
    <location>
        <begin position="336"/>
        <end position="357"/>
    </location>
</feature>
<organism evidence="2 3">
    <name type="scientific">Rhodococcoides kyotonense</name>
    <dbReference type="NCBI Taxonomy" id="398843"/>
    <lineage>
        <taxon>Bacteria</taxon>
        <taxon>Bacillati</taxon>
        <taxon>Actinomycetota</taxon>
        <taxon>Actinomycetes</taxon>
        <taxon>Mycobacteriales</taxon>
        <taxon>Nocardiaceae</taxon>
        <taxon>Rhodococcoides</taxon>
    </lineage>
</organism>
<feature type="transmembrane region" description="Helical" evidence="1">
    <location>
        <begin position="76"/>
        <end position="96"/>
    </location>
</feature>
<reference evidence="2 3" key="1">
    <citation type="submission" date="2016-03" db="EMBL/GenBank/DDBJ databases">
        <title>Genome sequence of Rhodococcus kyotonensis KB10.</title>
        <authorList>
            <person name="Jeong H."/>
            <person name="Hong C.E."/>
            <person name="Jo S.H."/>
            <person name="Park J.M."/>
        </authorList>
    </citation>
    <scope>NUCLEOTIDE SEQUENCE [LARGE SCALE GENOMIC DNA]</scope>
    <source>
        <strain evidence="2 3">KB10</strain>
    </source>
</reference>
<evidence type="ECO:0000256" key="1">
    <source>
        <dbReference type="SAM" id="Phobius"/>
    </source>
</evidence>
<feature type="transmembrane region" description="Helical" evidence="1">
    <location>
        <begin position="498"/>
        <end position="517"/>
    </location>
</feature>
<name>A0A177YD73_9NOCA</name>
<feature type="transmembrane region" description="Helical" evidence="1">
    <location>
        <begin position="230"/>
        <end position="251"/>
    </location>
</feature>